<dbReference type="OMA" id="MANICRC"/>
<feature type="transmembrane region" description="Helical" evidence="1">
    <location>
        <begin position="370"/>
        <end position="389"/>
    </location>
</feature>
<evidence type="ECO:0008006" key="4">
    <source>
        <dbReference type="Google" id="ProtNLM"/>
    </source>
</evidence>
<sequence>MATSICGGQLYTRTECLGICQDFRNLDYGDAVQEELEAPMPWIGLYIAAASAVCTLAIAADAVLGFRRRKPWLPCKYFSLNAFSLTLLGVSMKLLVDLTNLHLGVDDKIVRINSLVLMSTSLSNFTTSLGSMTNNDIALNLAALSILVLTIIGNVVISAVQMFSFLSFFDTVAEVAGSSAAVLMLLLILCVSGVMVPAAKAQIDLAYRDLHNRISIKNTQRVEWEGFTSVDELRIAVRRYWVMAETGSSQFVIARSATCVASGLICLLTGLVLVEAHVRLPMMYAAKYTTTSNYKWSTKVILVVQSIGVAIGTIAPLMRWFVAARFKSSDIGTKSFKEEMKVESYWTQKLVDWKKSPVSVHIRSHTLRKLVYNAKGLLLNLCIGVQILIVVASKLVLLASSVFVKGLSFFFCFGHINSTSLKKSCCHISEESDYTRGVESMAEPDQSDYSRYVLLLEGEPELPQGTLKNICNEVDKLMKIGRKNQSKNLVKLVKKCVNFNGVREFDTVEVPILYQEPANCWSMPVVTLTSIAISLPNISDRKCNNLLSAVSKALYYVKLIEKSSDKNGDSTTAVRHAADMAWVGVEFSKKWHGKDLSGASVRGSSDKATLQNLSDIAEKIVGDFFSSTDEITVTEKKDSLINNWPVKVIAARSMYRVTQTLLLARKYDVSLTDEELFESLSIMIADIVAACLTNLVSVIISKCHNNAIEEREESVRQAALLFGETEEILEIIQKIDLPVRLDQEKKGNIQEWRAFMELMPR</sequence>
<protein>
    <recommendedName>
        <fullName evidence="4">DUF4220 domain-containing protein</fullName>
    </recommendedName>
</protein>
<dbReference type="Proteomes" id="UP000030748">
    <property type="component" value="Unassembled WGS sequence"/>
</dbReference>
<evidence type="ECO:0000313" key="2">
    <source>
        <dbReference type="EMBL" id="EYU23601.1"/>
    </source>
</evidence>
<accession>A0A022Q6L8</accession>
<feature type="transmembrane region" description="Helical" evidence="1">
    <location>
        <begin position="137"/>
        <end position="160"/>
    </location>
</feature>
<name>A0A022Q6L8_ERYGU</name>
<keyword evidence="1" id="KW-1133">Transmembrane helix</keyword>
<dbReference type="PhylomeDB" id="A0A022Q6L8"/>
<keyword evidence="1" id="KW-0812">Transmembrane</keyword>
<feature type="transmembrane region" description="Helical" evidence="1">
    <location>
        <begin position="180"/>
        <end position="199"/>
    </location>
</feature>
<dbReference type="eggNOG" id="ENOG502QWWX">
    <property type="taxonomic scope" value="Eukaryota"/>
</dbReference>
<dbReference type="OrthoDB" id="913403at2759"/>
<dbReference type="AlphaFoldDB" id="A0A022Q6L8"/>
<feature type="transmembrane region" description="Helical" evidence="1">
    <location>
        <begin position="300"/>
        <end position="322"/>
    </location>
</feature>
<feature type="transmembrane region" description="Helical" evidence="1">
    <location>
        <begin position="43"/>
        <end position="66"/>
    </location>
</feature>
<evidence type="ECO:0000313" key="3">
    <source>
        <dbReference type="Proteomes" id="UP000030748"/>
    </source>
</evidence>
<reference evidence="2 3" key="1">
    <citation type="journal article" date="2013" name="Proc. Natl. Acad. Sci. U.S.A.">
        <title>Fine-scale variation in meiotic recombination in Mimulus inferred from population shotgun sequencing.</title>
        <authorList>
            <person name="Hellsten U."/>
            <person name="Wright K.M."/>
            <person name="Jenkins J."/>
            <person name="Shu S."/>
            <person name="Yuan Y."/>
            <person name="Wessler S.R."/>
            <person name="Schmutz J."/>
            <person name="Willis J.H."/>
            <person name="Rokhsar D.S."/>
        </authorList>
    </citation>
    <scope>NUCLEOTIDE SEQUENCE [LARGE SCALE GENOMIC DNA]</scope>
    <source>
        <strain evidence="3">cv. DUN x IM62</strain>
    </source>
</reference>
<feature type="transmembrane region" description="Helical" evidence="1">
    <location>
        <begin position="108"/>
        <end position="125"/>
    </location>
</feature>
<proteinExistence type="predicted"/>
<keyword evidence="3" id="KW-1185">Reference proteome</keyword>
<evidence type="ECO:0000256" key="1">
    <source>
        <dbReference type="SAM" id="Phobius"/>
    </source>
</evidence>
<dbReference type="KEGG" id="egt:105973329"/>
<organism evidence="2 3">
    <name type="scientific">Erythranthe guttata</name>
    <name type="common">Yellow monkey flower</name>
    <name type="synonym">Mimulus guttatus</name>
    <dbReference type="NCBI Taxonomy" id="4155"/>
    <lineage>
        <taxon>Eukaryota</taxon>
        <taxon>Viridiplantae</taxon>
        <taxon>Streptophyta</taxon>
        <taxon>Embryophyta</taxon>
        <taxon>Tracheophyta</taxon>
        <taxon>Spermatophyta</taxon>
        <taxon>Magnoliopsida</taxon>
        <taxon>eudicotyledons</taxon>
        <taxon>Gunneridae</taxon>
        <taxon>Pentapetalae</taxon>
        <taxon>asterids</taxon>
        <taxon>lamiids</taxon>
        <taxon>Lamiales</taxon>
        <taxon>Phrymaceae</taxon>
        <taxon>Erythranthe</taxon>
    </lineage>
</organism>
<gene>
    <name evidence="2" type="ORF">MIMGU_mgv1a001771mg</name>
</gene>
<feature type="transmembrane region" description="Helical" evidence="1">
    <location>
        <begin position="78"/>
        <end position="96"/>
    </location>
</feature>
<feature type="transmembrane region" description="Helical" evidence="1">
    <location>
        <begin position="252"/>
        <end position="274"/>
    </location>
</feature>
<dbReference type="PANTHER" id="PTHR35307:SF3">
    <property type="entry name" value="DUF4220 DOMAIN-CONTAINING PROTEIN"/>
    <property type="match status" value="1"/>
</dbReference>
<keyword evidence="1" id="KW-0472">Membrane</keyword>
<dbReference type="PANTHER" id="PTHR35307">
    <property type="entry name" value="PROTEIN, PUTATIVE-RELATED"/>
    <property type="match status" value="1"/>
</dbReference>
<dbReference type="EMBL" id="KI632161">
    <property type="protein sequence ID" value="EYU23601.1"/>
    <property type="molecule type" value="Genomic_DNA"/>
</dbReference>